<dbReference type="Proteomes" id="UP000321197">
    <property type="component" value="Unassembled WGS sequence"/>
</dbReference>
<evidence type="ECO:0008006" key="3">
    <source>
        <dbReference type="Google" id="ProtNLM"/>
    </source>
</evidence>
<comment type="caution">
    <text evidence="1">The sequence shown here is derived from an EMBL/GenBank/DDBJ whole genome shotgun (WGS) entry which is preliminary data.</text>
</comment>
<reference evidence="1 2" key="1">
    <citation type="submission" date="2019-07" db="EMBL/GenBank/DDBJ databases">
        <title>Whole genome shotgun sequence of Meiothermus hypogaeus NBRC 106114.</title>
        <authorList>
            <person name="Hosoyama A."/>
            <person name="Uohara A."/>
            <person name="Ohji S."/>
            <person name="Ichikawa N."/>
        </authorList>
    </citation>
    <scope>NUCLEOTIDE SEQUENCE [LARGE SCALE GENOMIC DNA]</scope>
    <source>
        <strain evidence="1 2">NBRC 106114</strain>
    </source>
</reference>
<protein>
    <recommendedName>
        <fullName evidence="3">UspA domain-containing protein</fullName>
    </recommendedName>
</protein>
<accession>A0A511R4B4</accession>
<proteinExistence type="predicted"/>
<dbReference type="AlphaFoldDB" id="A0A511R4B4"/>
<dbReference type="RefSeq" id="WP_119341144.1">
    <property type="nucleotide sequence ID" value="NZ_BJXL01000101.1"/>
</dbReference>
<evidence type="ECO:0000313" key="2">
    <source>
        <dbReference type="Proteomes" id="UP000321197"/>
    </source>
</evidence>
<evidence type="ECO:0000313" key="1">
    <source>
        <dbReference type="EMBL" id="GEM84448.1"/>
    </source>
</evidence>
<dbReference type="SUPFAM" id="SSF52402">
    <property type="entry name" value="Adenine nucleotide alpha hydrolases-like"/>
    <property type="match status" value="1"/>
</dbReference>
<dbReference type="EMBL" id="BJXL01000101">
    <property type="protein sequence ID" value="GEM84448.1"/>
    <property type="molecule type" value="Genomic_DNA"/>
</dbReference>
<gene>
    <name evidence="1" type="ORF">MHY01S_26140</name>
</gene>
<organism evidence="1 2">
    <name type="scientific">Meiothermus hypogaeus NBRC 106114</name>
    <dbReference type="NCBI Taxonomy" id="1227553"/>
    <lineage>
        <taxon>Bacteria</taxon>
        <taxon>Thermotogati</taxon>
        <taxon>Deinococcota</taxon>
        <taxon>Deinococci</taxon>
        <taxon>Thermales</taxon>
        <taxon>Thermaceae</taxon>
        <taxon>Meiothermus</taxon>
    </lineage>
</organism>
<sequence>MNRIRRVILALDVAARDQESIAAAVELAARLGAEVLGLFLEDPRLLRWARLPVARQVSPWGGALDEGRLEAQLKALAAQAQAELEQAARRRGVAWQAEVLRDELERTLSEKALQEDLWVIGTAGRVMGLAVPTLATLRLVLPQAARWVLWQPRGGAFRHPMVVLHAQASHPEALLEAARAWMEHPAEPLTVVMLGENGLGSLVQNWQVRHGVLVRPVHLRTATLEQLLEVFVRTGCDGLVVGADLPLLAGEGLEQLLARLPGPLLMVR</sequence>
<dbReference type="Gene3D" id="3.40.50.12370">
    <property type="match status" value="1"/>
</dbReference>
<name>A0A511R4B4_9DEIN</name>